<keyword evidence="2" id="KW-1185">Reference proteome</keyword>
<reference evidence="1 2" key="1">
    <citation type="submission" date="2024-07" db="EMBL/GenBank/DDBJ databases">
        <title>Section-level genome sequencing and comparative genomics of Aspergillus sections Usti and Cavernicolus.</title>
        <authorList>
            <consortium name="Lawrence Berkeley National Laboratory"/>
            <person name="Nybo J.L."/>
            <person name="Vesth T.C."/>
            <person name="Theobald S."/>
            <person name="Frisvad J.C."/>
            <person name="Larsen T.O."/>
            <person name="Kjaerboelling I."/>
            <person name="Rothschild-Mancinelli K."/>
            <person name="Lyhne E.K."/>
            <person name="Kogle M.E."/>
            <person name="Barry K."/>
            <person name="Clum A."/>
            <person name="Na H."/>
            <person name="Ledsgaard L."/>
            <person name="Lin J."/>
            <person name="Lipzen A."/>
            <person name="Kuo A."/>
            <person name="Riley R."/>
            <person name="Mondo S."/>
            <person name="Labutti K."/>
            <person name="Haridas S."/>
            <person name="Pangalinan J."/>
            <person name="Salamov A.A."/>
            <person name="Simmons B.A."/>
            <person name="Magnuson J.K."/>
            <person name="Chen J."/>
            <person name="Drula E."/>
            <person name="Henrissat B."/>
            <person name="Wiebenga A."/>
            <person name="Lubbers R.J."/>
            <person name="Gomes A.C."/>
            <person name="Macurrencykelacurrency M.R."/>
            <person name="Stajich J."/>
            <person name="Grigoriev I.V."/>
            <person name="Mortensen U.H."/>
            <person name="De Vries R.P."/>
            <person name="Baker S.E."/>
            <person name="Andersen M.R."/>
        </authorList>
    </citation>
    <scope>NUCLEOTIDE SEQUENCE [LARGE SCALE GENOMIC DNA]</scope>
    <source>
        <strain evidence="1 2">CBS 449.75</strain>
    </source>
</reference>
<dbReference type="RefSeq" id="XP_070882747.1">
    <property type="nucleotide sequence ID" value="XM_071026055.1"/>
</dbReference>
<dbReference type="EMBL" id="JBFXLQ010000048">
    <property type="protein sequence ID" value="KAL2863768.1"/>
    <property type="molecule type" value="Genomic_DNA"/>
</dbReference>
<evidence type="ECO:0000313" key="2">
    <source>
        <dbReference type="Proteomes" id="UP001610432"/>
    </source>
</evidence>
<proteinExistence type="predicted"/>
<organism evidence="1 2">
    <name type="scientific">Aspergillus lucknowensis</name>
    <dbReference type="NCBI Taxonomy" id="176173"/>
    <lineage>
        <taxon>Eukaryota</taxon>
        <taxon>Fungi</taxon>
        <taxon>Dikarya</taxon>
        <taxon>Ascomycota</taxon>
        <taxon>Pezizomycotina</taxon>
        <taxon>Eurotiomycetes</taxon>
        <taxon>Eurotiomycetidae</taxon>
        <taxon>Eurotiales</taxon>
        <taxon>Aspergillaceae</taxon>
        <taxon>Aspergillus</taxon>
        <taxon>Aspergillus subgen. Nidulantes</taxon>
    </lineage>
</organism>
<gene>
    <name evidence="1" type="ORF">BJX67DRAFT_238800</name>
</gene>
<dbReference type="Gene3D" id="3.90.1200.10">
    <property type="match status" value="1"/>
</dbReference>
<protein>
    <recommendedName>
        <fullName evidence="3">Aminoglycoside phosphotransferase domain-containing protein</fullName>
    </recommendedName>
</protein>
<comment type="caution">
    <text evidence="1">The sequence shown here is derived from an EMBL/GenBank/DDBJ whole genome shotgun (WGS) entry which is preliminary data.</text>
</comment>
<evidence type="ECO:0000313" key="1">
    <source>
        <dbReference type="EMBL" id="KAL2863768.1"/>
    </source>
</evidence>
<evidence type="ECO:0008006" key="3">
    <source>
        <dbReference type="Google" id="ProtNLM"/>
    </source>
</evidence>
<sequence>MTQIGGQQTLKDVFHRLSYPERKQLSQDLKQIISQLRMVPNQTPYRFANTLDGALVDHRGGRRGPFNLLSDFNYHLFPERASDTTRNAFSAVHSRQHRSFFTHSDLYSTNIIICQGRLAGIVD</sequence>
<name>A0ABR4LGT3_9EURO</name>
<dbReference type="GeneID" id="98141127"/>
<dbReference type="Proteomes" id="UP001610432">
    <property type="component" value="Unassembled WGS sequence"/>
</dbReference>
<accession>A0ABR4LGT3</accession>